<dbReference type="AlphaFoldDB" id="A0AAV4C3T3"/>
<name>A0AAV4C3T3_9GAST</name>
<dbReference type="PANTHER" id="PTHR10050:SF46">
    <property type="entry name" value="PROTEIN O-MANNOSYL-TRANSFERASE 2"/>
    <property type="match status" value="1"/>
</dbReference>
<keyword evidence="1" id="KW-0812">Transmembrane</keyword>
<sequence length="113" mass="13323">MEVCWWLLLGWFLHYAPFWTMSRVLYFHHYFPAFLFSAMFGGVMLDFILMLVCVCVPTRLAQKVFTCSLVFILSIMSWSLYLFHPLVYGMSGPSSSNKDSIMHGLKWLESWDF</sequence>
<proteinExistence type="predicted"/>
<dbReference type="GO" id="GO:0005783">
    <property type="term" value="C:endoplasmic reticulum"/>
    <property type="evidence" value="ECO:0007669"/>
    <property type="project" value="TreeGrafter"/>
</dbReference>
<dbReference type="EMBL" id="BLXT01005778">
    <property type="protein sequence ID" value="GFO26017.1"/>
    <property type="molecule type" value="Genomic_DNA"/>
</dbReference>
<reference evidence="3 4" key="1">
    <citation type="journal article" date="2021" name="Elife">
        <title>Chloroplast acquisition without the gene transfer in kleptoplastic sea slugs, Plakobranchus ocellatus.</title>
        <authorList>
            <person name="Maeda T."/>
            <person name="Takahashi S."/>
            <person name="Yoshida T."/>
            <person name="Shimamura S."/>
            <person name="Takaki Y."/>
            <person name="Nagai Y."/>
            <person name="Toyoda A."/>
            <person name="Suzuki Y."/>
            <person name="Arimoto A."/>
            <person name="Ishii H."/>
            <person name="Satoh N."/>
            <person name="Nishiyama T."/>
            <person name="Hasebe M."/>
            <person name="Maruyama T."/>
            <person name="Minagawa J."/>
            <person name="Obokata J."/>
            <person name="Shigenobu S."/>
        </authorList>
    </citation>
    <scope>NUCLEOTIDE SEQUENCE [LARGE SCALE GENOMIC DNA]</scope>
</reference>
<evidence type="ECO:0000313" key="3">
    <source>
        <dbReference type="EMBL" id="GFO26017.1"/>
    </source>
</evidence>
<keyword evidence="4" id="KW-1185">Reference proteome</keyword>
<feature type="transmembrane region" description="Helical" evidence="1">
    <location>
        <begin position="64"/>
        <end position="83"/>
    </location>
</feature>
<protein>
    <submittedName>
        <fullName evidence="3">Protein o-mannosyl-transferase 2</fullName>
    </submittedName>
</protein>
<evidence type="ECO:0000256" key="1">
    <source>
        <dbReference type="SAM" id="Phobius"/>
    </source>
</evidence>
<keyword evidence="1" id="KW-1133">Transmembrane helix</keyword>
<dbReference type="InterPro" id="IPR027005">
    <property type="entry name" value="PMT-like"/>
</dbReference>
<feature type="transmembrane region" description="Helical" evidence="1">
    <location>
        <begin position="34"/>
        <end position="57"/>
    </location>
</feature>
<gene>
    <name evidence="3" type="ORF">PoB_005252200</name>
</gene>
<dbReference type="PANTHER" id="PTHR10050">
    <property type="entry name" value="DOLICHYL-PHOSPHATE-MANNOSE--PROTEIN MANNOSYLTRANSFERASE"/>
    <property type="match status" value="1"/>
</dbReference>
<dbReference type="GO" id="GO:0004169">
    <property type="term" value="F:dolichyl-phosphate-mannose-protein mannosyltransferase activity"/>
    <property type="evidence" value="ECO:0007669"/>
    <property type="project" value="TreeGrafter"/>
</dbReference>
<evidence type="ECO:0000313" key="4">
    <source>
        <dbReference type="Proteomes" id="UP000735302"/>
    </source>
</evidence>
<dbReference type="InterPro" id="IPR032421">
    <property type="entry name" value="PMT_4TMC"/>
</dbReference>
<dbReference type="Proteomes" id="UP000735302">
    <property type="component" value="Unassembled WGS sequence"/>
</dbReference>
<comment type="caution">
    <text evidence="3">The sequence shown here is derived from an EMBL/GenBank/DDBJ whole genome shotgun (WGS) entry which is preliminary data.</text>
</comment>
<accession>A0AAV4C3T3</accession>
<keyword evidence="1" id="KW-0472">Membrane</keyword>
<dbReference type="Pfam" id="PF16192">
    <property type="entry name" value="PMT_4TMC"/>
    <property type="match status" value="1"/>
</dbReference>
<feature type="domain" description="Protein O-mannosyl-transferase C-terminal four TM" evidence="2">
    <location>
        <begin position="4"/>
        <end position="111"/>
    </location>
</feature>
<evidence type="ECO:0000259" key="2">
    <source>
        <dbReference type="Pfam" id="PF16192"/>
    </source>
</evidence>
<organism evidence="3 4">
    <name type="scientific">Plakobranchus ocellatus</name>
    <dbReference type="NCBI Taxonomy" id="259542"/>
    <lineage>
        <taxon>Eukaryota</taxon>
        <taxon>Metazoa</taxon>
        <taxon>Spiralia</taxon>
        <taxon>Lophotrochozoa</taxon>
        <taxon>Mollusca</taxon>
        <taxon>Gastropoda</taxon>
        <taxon>Heterobranchia</taxon>
        <taxon>Euthyneura</taxon>
        <taxon>Panpulmonata</taxon>
        <taxon>Sacoglossa</taxon>
        <taxon>Placobranchoidea</taxon>
        <taxon>Plakobranchidae</taxon>
        <taxon>Plakobranchus</taxon>
    </lineage>
</organism>